<reference evidence="1" key="1">
    <citation type="submission" date="2020-07" db="EMBL/GenBank/DDBJ databases">
        <title>The High-quality genome of the commercially important snow crab, Chionoecetes opilio.</title>
        <authorList>
            <person name="Jeong J.-H."/>
            <person name="Ryu S."/>
        </authorList>
    </citation>
    <scope>NUCLEOTIDE SEQUENCE</scope>
    <source>
        <strain evidence="1">MADBK_172401_WGS</strain>
        <tissue evidence="1">Digestive gland</tissue>
    </source>
</reference>
<evidence type="ECO:0000313" key="2">
    <source>
        <dbReference type="Proteomes" id="UP000770661"/>
    </source>
</evidence>
<dbReference type="AlphaFoldDB" id="A0A8J4Y2Z5"/>
<sequence>MLDKQNEIYDGNTTSVNLTSNIITQLLDLMEIETSARLLEERPLEWTTSTLTFYGYWAESENINRWNTTVPFLFDPGSVMFGAHLVQALVHTASPFNLPADPITSEVVCLNLYTPYQINYQVKVRLRHSLKRAGSDYDFRRNGVVSPESLSVYELVVADEHQVSVLNVLLEVTRVYNSQYPVAAVVLIW</sequence>
<name>A0A8J4Y2Z5_CHIOP</name>
<dbReference type="EMBL" id="JACEEZ010014154">
    <property type="protein sequence ID" value="KAG0719662.1"/>
    <property type="molecule type" value="Genomic_DNA"/>
</dbReference>
<protein>
    <submittedName>
        <fullName evidence="1">Uncharacterized protein</fullName>
    </submittedName>
</protein>
<organism evidence="1 2">
    <name type="scientific">Chionoecetes opilio</name>
    <name type="common">Atlantic snow crab</name>
    <name type="synonym">Cancer opilio</name>
    <dbReference type="NCBI Taxonomy" id="41210"/>
    <lineage>
        <taxon>Eukaryota</taxon>
        <taxon>Metazoa</taxon>
        <taxon>Ecdysozoa</taxon>
        <taxon>Arthropoda</taxon>
        <taxon>Crustacea</taxon>
        <taxon>Multicrustacea</taxon>
        <taxon>Malacostraca</taxon>
        <taxon>Eumalacostraca</taxon>
        <taxon>Eucarida</taxon>
        <taxon>Decapoda</taxon>
        <taxon>Pleocyemata</taxon>
        <taxon>Brachyura</taxon>
        <taxon>Eubrachyura</taxon>
        <taxon>Majoidea</taxon>
        <taxon>Majidae</taxon>
        <taxon>Chionoecetes</taxon>
    </lineage>
</organism>
<keyword evidence="2" id="KW-1185">Reference proteome</keyword>
<comment type="caution">
    <text evidence="1">The sequence shown here is derived from an EMBL/GenBank/DDBJ whole genome shotgun (WGS) entry which is preliminary data.</text>
</comment>
<gene>
    <name evidence="1" type="ORF">GWK47_050018</name>
</gene>
<evidence type="ECO:0000313" key="1">
    <source>
        <dbReference type="EMBL" id="KAG0719662.1"/>
    </source>
</evidence>
<accession>A0A8J4Y2Z5</accession>
<dbReference type="Proteomes" id="UP000770661">
    <property type="component" value="Unassembled WGS sequence"/>
</dbReference>
<proteinExistence type="predicted"/>